<organism evidence="1 2">
    <name type="scientific">Trichinella pseudospiralis</name>
    <name type="common">Parasitic roundworm</name>
    <dbReference type="NCBI Taxonomy" id="6337"/>
    <lineage>
        <taxon>Eukaryota</taxon>
        <taxon>Metazoa</taxon>
        <taxon>Ecdysozoa</taxon>
        <taxon>Nematoda</taxon>
        <taxon>Enoplea</taxon>
        <taxon>Dorylaimia</taxon>
        <taxon>Trichinellida</taxon>
        <taxon>Trichinellidae</taxon>
        <taxon>Trichinella</taxon>
    </lineage>
</organism>
<dbReference type="EMBL" id="JYDU01000342">
    <property type="protein sequence ID" value="KRX86735.1"/>
    <property type="molecule type" value="Genomic_DNA"/>
</dbReference>
<gene>
    <name evidence="1" type="ORF">T4E_8299</name>
</gene>
<dbReference type="AlphaFoldDB" id="A0A0V0XFF6"/>
<sequence length="206" mass="23879">MYTGLELVPEFMEPRDITVELRKFETSLFAPIFRTFVSDQKGSSEVNPNIADWSRRIHLSRRQITHPLLERTRCHSLADSTREDNTFHGTVTTKKSESFPQCRKSLSHTGVQLLVVLPSNEQIHDHPFARKQRREFSLLFQLSSAKTSTDSQNPKLIQKGIETAQRIRQRFVRRILRSKGVDLLLSDPDSLSFLQLVHRQLSFYSS</sequence>
<evidence type="ECO:0000313" key="1">
    <source>
        <dbReference type="EMBL" id="KRX86735.1"/>
    </source>
</evidence>
<proteinExistence type="predicted"/>
<reference evidence="1 2" key="1">
    <citation type="submission" date="2015-01" db="EMBL/GenBank/DDBJ databases">
        <title>Evolution of Trichinella species and genotypes.</title>
        <authorList>
            <person name="Korhonen P.K."/>
            <person name="Edoardo P."/>
            <person name="Giuseppe L.R."/>
            <person name="Gasser R.B."/>
        </authorList>
    </citation>
    <scope>NUCLEOTIDE SEQUENCE [LARGE SCALE GENOMIC DNA]</scope>
    <source>
        <strain evidence="1">ISS141</strain>
    </source>
</reference>
<evidence type="ECO:0000313" key="2">
    <source>
        <dbReference type="Proteomes" id="UP000054815"/>
    </source>
</evidence>
<name>A0A0V0XFF6_TRIPS</name>
<comment type="caution">
    <text evidence="1">The sequence shown here is derived from an EMBL/GenBank/DDBJ whole genome shotgun (WGS) entry which is preliminary data.</text>
</comment>
<accession>A0A0V0XFF6</accession>
<dbReference type="Proteomes" id="UP000054815">
    <property type="component" value="Unassembled WGS sequence"/>
</dbReference>
<protein>
    <submittedName>
        <fullName evidence="1">Uncharacterized protein</fullName>
    </submittedName>
</protein>